<sequence length="167" mass="18025">MSTLDVWVAFCNRRNAGETQHWIFILATPGSLIGTWYHVTGGPTLGAGYALQIQAGKRLDSFGISSRTLVCQISANDINKVRAAAQAVPLQRCQRWTVALLDRLEQRGVLPPGTKARFESQIEPSPHERSAEESQAGGLNSSSHSRSRSASSYPSSGSRSSHFPSGS</sequence>
<reference evidence="2 3" key="1">
    <citation type="submission" date="2015-07" db="EMBL/GenBank/DDBJ databases">
        <title>Emmonsia species relationships and genome sequence.</title>
        <authorList>
            <person name="Cuomo C.A."/>
            <person name="Schwartz I.S."/>
            <person name="Kenyon C."/>
            <person name="de Hoog G.S."/>
            <person name="Govender N.P."/>
            <person name="Botha A."/>
            <person name="Moreno L."/>
            <person name="de Vries M."/>
            <person name="Munoz J.F."/>
            <person name="Stielow J.B."/>
        </authorList>
    </citation>
    <scope>NUCLEOTIDE SEQUENCE [LARGE SCALE GENOMIC DNA]</scope>
    <source>
        <strain evidence="2 3">CBS 136260</strain>
    </source>
</reference>
<evidence type="ECO:0000313" key="2">
    <source>
        <dbReference type="EMBL" id="OAX77472.1"/>
    </source>
</evidence>
<proteinExistence type="predicted"/>
<accession>A0A1B7NL19</accession>
<dbReference type="AlphaFoldDB" id="A0A1B7NL19"/>
<feature type="compositionally biased region" description="Basic and acidic residues" evidence="1">
    <location>
        <begin position="116"/>
        <end position="132"/>
    </location>
</feature>
<dbReference type="STRING" id="1658172.A0A1B7NL19"/>
<evidence type="ECO:0000256" key="1">
    <source>
        <dbReference type="SAM" id="MobiDB-lite"/>
    </source>
</evidence>
<dbReference type="OrthoDB" id="5296964at2759"/>
<dbReference type="Proteomes" id="UP000091918">
    <property type="component" value="Unassembled WGS sequence"/>
</dbReference>
<organism evidence="2 3">
    <name type="scientific">Emergomyces africanus</name>
    <dbReference type="NCBI Taxonomy" id="1955775"/>
    <lineage>
        <taxon>Eukaryota</taxon>
        <taxon>Fungi</taxon>
        <taxon>Dikarya</taxon>
        <taxon>Ascomycota</taxon>
        <taxon>Pezizomycotina</taxon>
        <taxon>Eurotiomycetes</taxon>
        <taxon>Eurotiomycetidae</taxon>
        <taxon>Onygenales</taxon>
        <taxon>Ajellomycetaceae</taxon>
        <taxon>Emergomyces</taxon>
    </lineage>
</organism>
<name>A0A1B7NL19_9EURO</name>
<dbReference type="Pfam" id="PF20174">
    <property type="entry name" value="DUF6540"/>
    <property type="match status" value="1"/>
</dbReference>
<evidence type="ECO:0000313" key="3">
    <source>
        <dbReference type="Proteomes" id="UP000091918"/>
    </source>
</evidence>
<dbReference type="InterPro" id="IPR046670">
    <property type="entry name" value="DUF6540"/>
</dbReference>
<feature type="compositionally biased region" description="Low complexity" evidence="1">
    <location>
        <begin position="141"/>
        <end position="167"/>
    </location>
</feature>
<feature type="region of interest" description="Disordered" evidence="1">
    <location>
        <begin position="112"/>
        <end position="167"/>
    </location>
</feature>
<protein>
    <submittedName>
        <fullName evidence="2">Uncharacterized protein</fullName>
    </submittedName>
</protein>
<gene>
    <name evidence="2" type="ORF">ACJ72_08228</name>
</gene>
<comment type="caution">
    <text evidence="2">The sequence shown here is derived from an EMBL/GenBank/DDBJ whole genome shotgun (WGS) entry which is preliminary data.</text>
</comment>
<dbReference type="EMBL" id="LGUA01002481">
    <property type="protein sequence ID" value="OAX77472.1"/>
    <property type="molecule type" value="Genomic_DNA"/>
</dbReference>
<keyword evidence="3" id="KW-1185">Reference proteome</keyword>